<feature type="transmembrane region" description="Helical" evidence="1">
    <location>
        <begin position="252"/>
        <end position="271"/>
    </location>
</feature>
<keyword evidence="1" id="KW-1133">Transmembrane helix</keyword>
<feature type="transmembrane region" description="Helical" evidence="1">
    <location>
        <begin position="319"/>
        <end position="337"/>
    </location>
</feature>
<dbReference type="Proteomes" id="UP000641137">
    <property type="component" value="Unassembled WGS sequence"/>
</dbReference>
<feature type="transmembrane region" description="Helical" evidence="1">
    <location>
        <begin position="185"/>
        <end position="207"/>
    </location>
</feature>
<gene>
    <name evidence="2" type="ORF">GCM10010136_25450</name>
</gene>
<evidence type="ECO:0000313" key="3">
    <source>
        <dbReference type="Proteomes" id="UP000641137"/>
    </source>
</evidence>
<feature type="transmembrane region" description="Helical" evidence="1">
    <location>
        <begin position="138"/>
        <end position="164"/>
    </location>
</feature>
<feature type="transmembrane region" description="Helical" evidence="1">
    <location>
        <begin position="219"/>
        <end position="245"/>
    </location>
</feature>
<feature type="transmembrane region" description="Helical" evidence="1">
    <location>
        <begin position="344"/>
        <end position="362"/>
    </location>
</feature>
<keyword evidence="1" id="KW-0812">Transmembrane</keyword>
<dbReference type="EMBL" id="BMZO01000008">
    <property type="protein sequence ID" value="GHC75476.1"/>
    <property type="molecule type" value="Genomic_DNA"/>
</dbReference>
<proteinExistence type="predicted"/>
<evidence type="ECO:0000313" key="2">
    <source>
        <dbReference type="EMBL" id="GHC75476.1"/>
    </source>
</evidence>
<reference evidence="2" key="2">
    <citation type="submission" date="2020-09" db="EMBL/GenBank/DDBJ databases">
        <authorList>
            <person name="Sun Q."/>
            <person name="Kim S."/>
        </authorList>
    </citation>
    <scope>NUCLEOTIDE SEQUENCE</scope>
    <source>
        <strain evidence="2">KCTC 42097</strain>
    </source>
</reference>
<name>A0A8J3DQ14_9HYPH</name>
<keyword evidence="3" id="KW-1185">Reference proteome</keyword>
<reference evidence="2" key="1">
    <citation type="journal article" date="2014" name="Int. J. Syst. Evol. Microbiol.">
        <title>Complete genome sequence of Corynebacterium casei LMG S-19264T (=DSM 44701T), isolated from a smear-ripened cheese.</title>
        <authorList>
            <consortium name="US DOE Joint Genome Institute (JGI-PGF)"/>
            <person name="Walter F."/>
            <person name="Albersmeier A."/>
            <person name="Kalinowski J."/>
            <person name="Ruckert C."/>
        </authorList>
    </citation>
    <scope>NUCLEOTIDE SEQUENCE</scope>
    <source>
        <strain evidence="2">KCTC 42097</strain>
    </source>
</reference>
<protein>
    <recommendedName>
        <fullName evidence="4">DUF2029 domain-containing protein</fullName>
    </recommendedName>
</protein>
<feature type="transmembrane region" description="Helical" evidence="1">
    <location>
        <begin position="368"/>
        <end position="385"/>
    </location>
</feature>
<dbReference type="AlphaFoldDB" id="A0A8J3DQ14"/>
<evidence type="ECO:0008006" key="4">
    <source>
        <dbReference type="Google" id="ProtNLM"/>
    </source>
</evidence>
<comment type="caution">
    <text evidence="2">The sequence shown here is derived from an EMBL/GenBank/DDBJ whole genome shotgun (WGS) entry which is preliminary data.</text>
</comment>
<dbReference type="RefSeq" id="WP_189490738.1">
    <property type="nucleotide sequence ID" value="NZ_BMZO01000008.1"/>
</dbReference>
<feature type="transmembrane region" description="Helical" evidence="1">
    <location>
        <begin position="34"/>
        <end position="52"/>
    </location>
</feature>
<organism evidence="2 3">
    <name type="scientific">Limoniibacter endophyticus</name>
    <dbReference type="NCBI Taxonomy" id="1565040"/>
    <lineage>
        <taxon>Bacteria</taxon>
        <taxon>Pseudomonadati</taxon>
        <taxon>Pseudomonadota</taxon>
        <taxon>Alphaproteobacteria</taxon>
        <taxon>Hyphomicrobiales</taxon>
        <taxon>Bartonellaceae</taxon>
        <taxon>Limoniibacter</taxon>
    </lineage>
</organism>
<accession>A0A8J3DQ14</accession>
<evidence type="ECO:0000256" key="1">
    <source>
        <dbReference type="SAM" id="Phobius"/>
    </source>
</evidence>
<keyword evidence="1" id="KW-0472">Membrane</keyword>
<sequence>MVEGERNLAQWFFATGAGGSIVGRVAARRFLDRFAGFFFLFSILALTLYGVVRPDYNWDMVAYVGTALEDRYTDAETLHAETWKRIEAGADEGQQFHLKFSNPYNLAQWENPDNFQSQLSMYRVKVAYIWLLRLLEPAIGLIDAIILLSALPAFLIGLTIFAWLKRTDSLQAGFLLIPFLWIADYARLAAVATPDALACVVALWALYLLYFRKEMLGCLVLVLSVLVRPDNIILVFAFLITAIVFRWRLLPYLVAFVASLIASMLISKYGGHPGWWAHFYFSCVQIQNSMTGFQPDFNLSDLAKGYARGLKVSLDFNDWPALLLIGCGGWALLAKYGSITRMRVHAFIFAMLIGTLGKFASFPLPDDRFYLIFIMGLFVCLAVQWKPRFNIENA</sequence>